<organism evidence="2 3">
    <name type="scientific">Ophiobolus disseminans</name>
    <dbReference type="NCBI Taxonomy" id="1469910"/>
    <lineage>
        <taxon>Eukaryota</taxon>
        <taxon>Fungi</taxon>
        <taxon>Dikarya</taxon>
        <taxon>Ascomycota</taxon>
        <taxon>Pezizomycotina</taxon>
        <taxon>Dothideomycetes</taxon>
        <taxon>Pleosporomycetidae</taxon>
        <taxon>Pleosporales</taxon>
        <taxon>Pleosporineae</taxon>
        <taxon>Phaeosphaeriaceae</taxon>
        <taxon>Ophiobolus</taxon>
    </lineage>
</organism>
<dbReference type="EMBL" id="MU006262">
    <property type="protein sequence ID" value="KAF2818083.1"/>
    <property type="molecule type" value="Genomic_DNA"/>
</dbReference>
<sequence>MPAKNALTNIPYTLNDVKLGTLVPSVAKPNQDTMGPVRELKEGSDYRWRDQSNPKFEMTEERSGFLAAHLTRFFSASAASSDATSNSLESKECKIYELSQPKKLFSDLVAGEPTKKWLYRTQQEGEDIHFVVGYRTYLDATEASEETKDSSMETKATAPVSEMVADPTSASSQGGVLDTDVSASRTHHSNIKASASLPGERIFAISFRKVRFDWFSSKENPARLDKDNTWVITTRRGIGQHEDSIEVGLEDDISPEAVSGVHVNLGGPGGDEDYVTIEDDD</sequence>
<gene>
    <name evidence="2" type="ORF">CC86DRAFT_376022</name>
</gene>
<accession>A0A6A6ZBK4</accession>
<dbReference type="Proteomes" id="UP000799424">
    <property type="component" value="Unassembled WGS sequence"/>
</dbReference>
<keyword evidence="3" id="KW-1185">Reference proteome</keyword>
<protein>
    <submittedName>
        <fullName evidence="2">Uncharacterized protein</fullName>
    </submittedName>
</protein>
<evidence type="ECO:0000313" key="2">
    <source>
        <dbReference type="EMBL" id="KAF2818083.1"/>
    </source>
</evidence>
<proteinExistence type="predicted"/>
<evidence type="ECO:0000313" key="3">
    <source>
        <dbReference type="Proteomes" id="UP000799424"/>
    </source>
</evidence>
<reference evidence="2" key="1">
    <citation type="journal article" date="2020" name="Stud. Mycol.">
        <title>101 Dothideomycetes genomes: a test case for predicting lifestyles and emergence of pathogens.</title>
        <authorList>
            <person name="Haridas S."/>
            <person name="Albert R."/>
            <person name="Binder M."/>
            <person name="Bloem J."/>
            <person name="Labutti K."/>
            <person name="Salamov A."/>
            <person name="Andreopoulos B."/>
            <person name="Baker S."/>
            <person name="Barry K."/>
            <person name="Bills G."/>
            <person name="Bluhm B."/>
            <person name="Cannon C."/>
            <person name="Castanera R."/>
            <person name="Culley D."/>
            <person name="Daum C."/>
            <person name="Ezra D."/>
            <person name="Gonzalez J."/>
            <person name="Henrissat B."/>
            <person name="Kuo A."/>
            <person name="Liang C."/>
            <person name="Lipzen A."/>
            <person name="Lutzoni F."/>
            <person name="Magnuson J."/>
            <person name="Mondo S."/>
            <person name="Nolan M."/>
            <person name="Ohm R."/>
            <person name="Pangilinan J."/>
            <person name="Park H.-J."/>
            <person name="Ramirez L."/>
            <person name="Alfaro M."/>
            <person name="Sun H."/>
            <person name="Tritt A."/>
            <person name="Yoshinaga Y."/>
            <person name="Zwiers L.-H."/>
            <person name="Turgeon B."/>
            <person name="Goodwin S."/>
            <person name="Spatafora J."/>
            <person name="Crous P."/>
            <person name="Grigoriev I."/>
        </authorList>
    </citation>
    <scope>NUCLEOTIDE SEQUENCE</scope>
    <source>
        <strain evidence="2">CBS 113818</strain>
    </source>
</reference>
<name>A0A6A6ZBK4_9PLEO</name>
<evidence type="ECO:0000256" key="1">
    <source>
        <dbReference type="SAM" id="MobiDB-lite"/>
    </source>
</evidence>
<dbReference type="AlphaFoldDB" id="A0A6A6ZBK4"/>
<feature type="region of interest" description="Disordered" evidence="1">
    <location>
        <begin position="143"/>
        <end position="176"/>
    </location>
</feature>
<dbReference type="OrthoDB" id="5410365at2759"/>